<name>A0A417YXD8_9BACI</name>
<evidence type="ECO:0000256" key="1">
    <source>
        <dbReference type="SAM" id="MobiDB-lite"/>
    </source>
</evidence>
<evidence type="ECO:0000313" key="3">
    <source>
        <dbReference type="Proteomes" id="UP000284416"/>
    </source>
</evidence>
<dbReference type="AlphaFoldDB" id="A0A417YXD8"/>
<reference evidence="2 3" key="1">
    <citation type="journal article" date="2017" name="Int. J. Syst. Evol. Microbiol.">
        <title>Bacillus notoginsengisoli sp. nov., a novel bacterium isolated from the rhizosphere of Panax notoginseng.</title>
        <authorList>
            <person name="Zhang M.Y."/>
            <person name="Cheng J."/>
            <person name="Cai Y."/>
            <person name="Zhang T.Y."/>
            <person name="Wu Y.Y."/>
            <person name="Manikprabhu D."/>
            <person name="Li W.J."/>
            <person name="Zhang Y.X."/>
        </authorList>
    </citation>
    <scope>NUCLEOTIDE SEQUENCE [LARGE SCALE GENOMIC DNA]</scope>
    <source>
        <strain evidence="2 3">JCM 30743</strain>
    </source>
</reference>
<dbReference type="EMBL" id="QWEG01000003">
    <property type="protein sequence ID" value="RHW42231.1"/>
    <property type="molecule type" value="Genomic_DNA"/>
</dbReference>
<protein>
    <submittedName>
        <fullName evidence="2">Uncharacterized protein</fullName>
    </submittedName>
</protein>
<gene>
    <name evidence="2" type="ORF">D1B31_06280</name>
</gene>
<accession>A0A417YXD8</accession>
<dbReference type="Proteomes" id="UP000284416">
    <property type="component" value="Unassembled WGS sequence"/>
</dbReference>
<evidence type="ECO:0000313" key="2">
    <source>
        <dbReference type="EMBL" id="RHW42231.1"/>
    </source>
</evidence>
<keyword evidence="3" id="KW-1185">Reference proteome</keyword>
<feature type="region of interest" description="Disordered" evidence="1">
    <location>
        <begin position="1"/>
        <end position="34"/>
    </location>
</feature>
<organism evidence="2 3">
    <name type="scientific">Neobacillus notoginsengisoli</name>
    <dbReference type="NCBI Taxonomy" id="1578198"/>
    <lineage>
        <taxon>Bacteria</taxon>
        <taxon>Bacillati</taxon>
        <taxon>Bacillota</taxon>
        <taxon>Bacilli</taxon>
        <taxon>Bacillales</taxon>
        <taxon>Bacillaceae</taxon>
        <taxon>Neobacillus</taxon>
    </lineage>
</organism>
<proteinExistence type="predicted"/>
<comment type="caution">
    <text evidence="2">The sequence shown here is derived from an EMBL/GenBank/DDBJ whole genome shotgun (WGS) entry which is preliminary data.</text>
</comment>
<sequence>MIEAEGTKTPAGCSGKVETPQAQLHRGGSTDAPRKAKCLVTGKKQHVTAMIIQGSFPLWSGNQQPKSNIPLNKVSSRRLIPASSIIKILSHPL</sequence>